<evidence type="ECO:0000313" key="3">
    <source>
        <dbReference type="Proteomes" id="UP000009062"/>
    </source>
</evidence>
<accession>H6Q8P0</accession>
<feature type="transmembrane region" description="Helical" evidence="1">
    <location>
        <begin position="98"/>
        <end position="127"/>
    </location>
</feature>
<dbReference type="Proteomes" id="UP000009062">
    <property type="component" value="Chromosome"/>
</dbReference>
<feature type="transmembrane region" description="Helical" evidence="1">
    <location>
        <begin position="28"/>
        <end position="46"/>
    </location>
</feature>
<reference evidence="2 3" key="1">
    <citation type="journal article" date="2012" name="Stand. Genomic Sci.">
        <title>Complete genome sequence of Pyrobaculum oguniense.</title>
        <authorList>
            <person name="Bernick D.L."/>
            <person name="Karplus K."/>
            <person name="Lui L.M."/>
            <person name="Coker J.K."/>
            <person name="Murphy J.N."/>
            <person name="Chan P.P."/>
            <person name="Cozen A.E."/>
            <person name="Lowe T.M."/>
        </authorList>
    </citation>
    <scope>NUCLEOTIDE SEQUENCE [LARGE SCALE GENOMIC DNA]</scope>
    <source>
        <strain evidence="2 3">TE7</strain>
    </source>
</reference>
<keyword evidence="1" id="KW-0472">Membrane</keyword>
<sequence>MYSAPAGRPPSFLSALTKPVLRSRAFKAYLALAPVVVALCLMPRILLSRLGDLAGPLAYIYVHEVAQYLALGVDISLRLEGGYIVLEPLGRPRRPRAALIACALAPAALVAPLFSAVISISVVLTLARYVGG</sequence>
<dbReference type="STRING" id="698757.Pogu_1095"/>
<dbReference type="AlphaFoldDB" id="H6Q8P0"/>
<dbReference type="KEGG" id="pog:Pogu_1095"/>
<proteinExistence type="predicted"/>
<dbReference type="HOGENOM" id="CLU_151094_0_0_2"/>
<dbReference type="EMBL" id="CP003316">
    <property type="protein sequence ID" value="AFA39122.1"/>
    <property type="molecule type" value="Genomic_DNA"/>
</dbReference>
<organism evidence="2 3">
    <name type="scientific">Pyrobaculum oguniense (strain DSM 13380 / JCM 10595 / TE7)</name>
    <dbReference type="NCBI Taxonomy" id="698757"/>
    <lineage>
        <taxon>Archaea</taxon>
        <taxon>Thermoproteota</taxon>
        <taxon>Thermoprotei</taxon>
        <taxon>Thermoproteales</taxon>
        <taxon>Thermoproteaceae</taxon>
        <taxon>Pyrobaculum</taxon>
    </lineage>
</organism>
<gene>
    <name evidence="2" type="ordered locus">Pogu_1095</name>
</gene>
<evidence type="ECO:0000256" key="1">
    <source>
        <dbReference type="SAM" id="Phobius"/>
    </source>
</evidence>
<name>H6Q8P0_PYROT</name>
<protein>
    <submittedName>
        <fullName evidence="2">Uncharacterized protein</fullName>
    </submittedName>
</protein>
<keyword evidence="1" id="KW-0812">Transmembrane</keyword>
<evidence type="ECO:0000313" key="2">
    <source>
        <dbReference type="EMBL" id="AFA39122.1"/>
    </source>
</evidence>
<dbReference type="eggNOG" id="arCOG12288">
    <property type="taxonomic scope" value="Archaea"/>
</dbReference>
<keyword evidence="1" id="KW-1133">Transmembrane helix</keyword>
<keyword evidence="3" id="KW-1185">Reference proteome</keyword>